<dbReference type="Pfam" id="PF09135">
    <property type="entry name" value="Alb1"/>
    <property type="match status" value="1"/>
</dbReference>
<evidence type="ECO:0008006" key="10">
    <source>
        <dbReference type="Google" id="ProtNLM"/>
    </source>
</evidence>
<keyword evidence="4" id="KW-0963">Cytoplasm</keyword>
<dbReference type="Proteomes" id="UP000033647">
    <property type="component" value="Unassembled WGS sequence"/>
</dbReference>
<dbReference type="InterPro" id="IPR022784">
    <property type="entry name" value="Ribosome_bgen_Alb1"/>
</dbReference>
<dbReference type="EMBL" id="LAFY01000410">
    <property type="protein sequence ID" value="KJX98312.1"/>
    <property type="molecule type" value="Genomic_DNA"/>
</dbReference>
<comment type="caution">
    <text evidence="8">The sequence shown here is derived from an EMBL/GenBank/DDBJ whole genome shotgun (WGS) entry which is preliminary data.</text>
</comment>
<feature type="compositionally biased region" description="Basic and acidic residues" evidence="7">
    <location>
        <begin position="120"/>
        <end position="137"/>
    </location>
</feature>
<evidence type="ECO:0000256" key="3">
    <source>
        <dbReference type="ARBA" id="ARBA00022448"/>
    </source>
</evidence>
<evidence type="ECO:0000313" key="8">
    <source>
        <dbReference type="EMBL" id="KJX98312.1"/>
    </source>
</evidence>
<dbReference type="PANTHER" id="PTHR28280:SF1">
    <property type="entry name" value="SHUTTLING PRE-60S FACTOR ECM1"/>
    <property type="match status" value="1"/>
</dbReference>
<comment type="subcellular location">
    <subcellularLocation>
        <location evidence="2">Cytoplasm</location>
    </subcellularLocation>
    <subcellularLocation>
        <location evidence="1">Nucleus</location>
    </subcellularLocation>
</comment>
<protein>
    <recommendedName>
        <fullName evidence="10">Ribosome biogenesis protein Alb1</fullName>
    </recommendedName>
</protein>
<feature type="region of interest" description="Disordered" evidence="7">
    <location>
        <begin position="116"/>
        <end position="137"/>
    </location>
</feature>
<name>A0A0F4GMK5_9PEZI</name>
<keyword evidence="5" id="KW-0690">Ribosome biogenesis</keyword>
<evidence type="ECO:0000256" key="5">
    <source>
        <dbReference type="ARBA" id="ARBA00022517"/>
    </source>
</evidence>
<keyword evidence="9" id="KW-1185">Reference proteome</keyword>
<feature type="region of interest" description="Disordered" evidence="7">
    <location>
        <begin position="164"/>
        <end position="187"/>
    </location>
</feature>
<accession>A0A0F4GMK5</accession>
<organism evidence="8 9">
    <name type="scientific">Zymoseptoria brevis</name>
    <dbReference type="NCBI Taxonomy" id="1047168"/>
    <lineage>
        <taxon>Eukaryota</taxon>
        <taxon>Fungi</taxon>
        <taxon>Dikarya</taxon>
        <taxon>Ascomycota</taxon>
        <taxon>Pezizomycotina</taxon>
        <taxon>Dothideomycetes</taxon>
        <taxon>Dothideomycetidae</taxon>
        <taxon>Mycosphaerellales</taxon>
        <taxon>Mycosphaerellaceae</taxon>
        <taxon>Zymoseptoria</taxon>
    </lineage>
</organism>
<dbReference type="InterPro" id="IPR053278">
    <property type="entry name" value="Pre-60S_factor_ECM1"/>
</dbReference>
<evidence type="ECO:0000313" key="9">
    <source>
        <dbReference type="Proteomes" id="UP000033647"/>
    </source>
</evidence>
<sequence length="187" mass="20352">MAKTPKVKKREVKVNSRAARRGPSPAPKDAEVKATTTETDYKPWLHTPQGAGISKKKKTKTLTRQQRARQERGLEKAAAIGGKLEQKVADSTNRGRKVDARRADWEELNEKIAGKKLKKESKSKAVKSEDTGAPKPMEDVVIMADSMHAPPANLAAEMTGVNVPDTLAGGELSVGQGDEWEDVDEVT</sequence>
<evidence type="ECO:0000256" key="4">
    <source>
        <dbReference type="ARBA" id="ARBA00022490"/>
    </source>
</evidence>
<dbReference type="OrthoDB" id="5304887at2759"/>
<evidence type="ECO:0000256" key="2">
    <source>
        <dbReference type="ARBA" id="ARBA00004496"/>
    </source>
</evidence>
<dbReference type="GO" id="GO:0005737">
    <property type="term" value="C:cytoplasm"/>
    <property type="evidence" value="ECO:0007669"/>
    <property type="project" value="UniProtKB-SubCell"/>
</dbReference>
<feature type="region of interest" description="Disordered" evidence="7">
    <location>
        <begin position="1"/>
        <end position="79"/>
    </location>
</feature>
<proteinExistence type="predicted"/>
<reference evidence="8 9" key="1">
    <citation type="submission" date="2015-03" db="EMBL/GenBank/DDBJ databases">
        <title>RNA-seq based gene annotation and comparative genomics of four Zymoseptoria species reveal species-specific pathogenicity related genes and transposable element activity.</title>
        <authorList>
            <person name="Grandaubert J."/>
            <person name="Bhattacharyya A."/>
            <person name="Stukenbrock E.H."/>
        </authorList>
    </citation>
    <scope>NUCLEOTIDE SEQUENCE [LARGE SCALE GENOMIC DNA]</scope>
    <source>
        <strain evidence="8 9">Zb18110</strain>
    </source>
</reference>
<dbReference type="GO" id="GO:0000055">
    <property type="term" value="P:ribosomal large subunit export from nucleus"/>
    <property type="evidence" value="ECO:0007669"/>
    <property type="project" value="TreeGrafter"/>
</dbReference>
<keyword evidence="3" id="KW-0813">Transport</keyword>
<gene>
    <name evidence="8" type="ORF">TI39_contig418g00005</name>
</gene>
<dbReference type="AlphaFoldDB" id="A0A0F4GMK5"/>
<dbReference type="GO" id="GO:0005730">
    <property type="term" value="C:nucleolus"/>
    <property type="evidence" value="ECO:0007669"/>
    <property type="project" value="TreeGrafter"/>
</dbReference>
<dbReference type="PANTHER" id="PTHR28280">
    <property type="entry name" value="SHUTTLING PRE-60S FACTOR ECM1"/>
    <property type="match status" value="1"/>
</dbReference>
<dbReference type="GO" id="GO:0030687">
    <property type="term" value="C:preribosome, large subunit precursor"/>
    <property type="evidence" value="ECO:0007669"/>
    <property type="project" value="TreeGrafter"/>
</dbReference>
<feature type="compositionally biased region" description="Acidic residues" evidence="7">
    <location>
        <begin position="178"/>
        <end position="187"/>
    </location>
</feature>
<keyword evidence="6" id="KW-0539">Nucleus</keyword>
<evidence type="ECO:0000256" key="6">
    <source>
        <dbReference type="ARBA" id="ARBA00023242"/>
    </source>
</evidence>
<evidence type="ECO:0000256" key="7">
    <source>
        <dbReference type="SAM" id="MobiDB-lite"/>
    </source>
</evidence>
<evidence type="ECO:0000256" key="1">
    <source>
        <dbReference type="ARBA" id="ARBA00004123"/>
    </source>
</evidence>
<feature type="compositionally biased region" description="Basic residues" evidence="7">
    <location>
        <begin position="1"/>
        <end position="11"/>
    </location>
</feature>